<dbReference type="Proteomes" id="UP001164746">
    <property type="component" value="Chromosome 10"/>
</dbReference>
<evidence type="ECO:0000313" key="4">
    <source>
        <dbReference type="EMBL" id="WAR17919.1"/>
    </source>
</evidence>
<keyword evidence="2" id="KW-0479">Metal-binding</keyword>
<evidence type="ECO:0000313" key="5">
    <source>
        <dbReference type="Proteomes" id="UP001164746"/>
    </source>
</evidence>
<accession>A0ABY7F9U1</accession>
<dbReference type="PANTHER" id="PTHR23080">
    <property type="entry name" value="THAP DOMAIN PROTEIN"/>
    <property type="match status" value="1"/>
</dbReference>
<dbReference type="Pfam" id="PF13359">
    <property type="entry name" value="DDE_Tnp_4"/>
    <property type="match status" value="1"/>
</dbReference>
<gene>
    <name evidence="4" type="ORF">MAR_032513</name>
</gene>
<dbReference type="InterPro" id="IPR027806">
    <property type="entry name" value="HARBI1_dom"/>
</dbReference>
<evidence type="ECO:0000256" key="2">
    <source>
        <dbReference type="ARBA" id="ARBA00022723"/>
    </source>
</evidence>
<organism evidence="4 5">
    <name type="scientific">Mya arenaria</name>
    <name type="common">Soft-shell clam</name>
    <dbReference type="NCBI Taxonomy" id="6604"/>
    <lineage>
        <taxon>Eukaryota</taxon>
        <taxon>Metazoa</taxon>
        <taxon>Spiralia</taxon>
        <taxon>Lophotrochozoa</taxon>
        <taxon>Mollusca</taxon>
        <taxon>Bivalvia</taxon>
        <taxon>Autobranchia</taxon>
        <taxon>Heteroconchia</taxon>
        <taxon>Euheterodonta</taxon>
        <taxon>Imparidentia</taxon>
        <taxon>Neoheterodontei</taxon>
        <taxon>Myida</taxon>
        <taxon>Myoidea</taxon>
        <taxon>Myidae</taxon>
        <taxon>Mya</taxon>
    </lineage>
</organism>
<feature type="domain" description="DDE Tnp4" evidence="3">
    <location>
        <begin position="2"/>
        <end position="96"/>
    </location>
</feature>
<protein>
    <recommendedName>
        <fullName evidence="3">DDE Tnp4 domain-containing protein</fullName>
    </recommendedName>
</protein>
<name>A0ABY7F9U1_MYAAR</name>
<evidence type="ECO:0000256" key="1">
    <source>
        <dbReference type="ARBA" id="ARBA00001968"/>
    </source>
</evidence>
<comment type="cofactor">
    <cofactor evidence="1">
        <name>a divalent metal cation</name>
        <dbReference type="ChEBI" id="CHEBI:60240"/>
    </cofactor>
</comment>
<reference evidence="4" key="1">
    <citation type="submission" date="2022-11" db="EMBL/GenBank/DDBJ databases">
        <title>Centuries of genome instability and evolution in soft-shell clam transmissible cancer (bioRxiv).</title>
        <authorList>
            <person name="Hart S.F.M."/>
            <person name="Yonemitsu M.A."/>
            <person name="Giersch R.M."/>
            <person name="Beal B.F."/>
            <person name="Arriagada G."/>
            <person name="Davis B.W."/>
            <person name="Ostrander E.A."/>
            <person name="Goff S.P."/>
            <person name="Metzger M.J."/>
        </authorList>
    </citation>
    <scope>NUCLEOTIDE SEQUENCE</scope>
    <source>
        <strain evidence="4">MELC-2E11</strain>
        <tissue evidence="4">Siphon/mantle</tissue>
    </source>
</reference>
<dbReference type="PANTHER" id="PTHR23080:SF141">
    <property type="entry name" value="TRANSPOSASE HELIX-TURN-HELIX DOMAIN-CONTAINING PROTEIN"/>
    <property type="match status" value="1"/>
</dbReference>
<dbReference type="EMBL" id="CP111021">
    <property type="protein sequence ID" value="WAR17919.1"/>
    <property type="molecule type" value="Genomic_DNA"/>
</dbReference>
<sequence>MASDGEITRKSGLLEQLNAGDAIWFKKDVKLYCPPFKTKEQFTKEEVNLTRRNASARTHVERKMEQLKNFRILQVVMPLALNKIADKIIFVCGALTYLLPPLVS</sequence>
<evidence type="ECO:0000259" key="3">
    <source>
        <dbReference type="Pfam" id="PF13359"/>
    </source>
</evidence>
<keyword evidence="5" id="KW-1185">Reference proteome</keyword>
<proteinExistence type="predicted"/>